<dbReference type="AlphaFoldDB" id="N9XRG0"/>
<evidence type="ECO:0000313" key="9">
    <source>
        <dbReference type="EMBL" id="ENZ02268.1"/>
    </source>
</evidence>
<evidence type="ECO:0000256" key="5">
    <source>
        <dbReference type="ARBA" id="ARBA00022927"/>
    </source>
</evidence>
<keyword evidence="10" id="KW-1185">Reference proteome</keyword>
<sequence>MQLSSSVTKSAYAVKGKKIEISTNYKKESEKPEVEENNIKEECYKDVANEILESAKKEKEKIIMQAMERASKLEREGYQKGYKQGLYNGIEDAKKKAKEEIIPKAISISEEIVQNAEEILKKATEDYNNYLKSKEKEIKKLSFTIAERILNKKINEDEFFISMIENALEEAKGEKTILIKCNEVNIPIVEENIERWKLTLGIKEGIFSIKDNLPEGEVIIEKETGIIKTGIEIGLEKLKEELLGR</sequence>
<keyword evidence="3" id="KW-0813">Transport</keyword>
<dbReference type="GO" id="GO:0015031">
    <property type="term" value="P:protein transport"/>
    <property type="evidence" value="ECO:0007669"/>
    <property type="project" value="UniProtKB-KW"/>
</dbReference>
<dbReference type="Proteomes" id="UP000013097">
    <property type="component" value="Unassembled WGS sequence"/>
</dbReference>
<comment type="function">
    <text evidence="1">Needed for flagellar regrowth and assembly.</text>
</comment>
<evidence type="ECO:0000256" key="3">
    <source>
        <dbReference type="ARBA" id="ARBA00022448"/>
    </source>
</evidence>
<evidence type="ECO:0000256" key="1">
    <source>
        <dbReference type="ARBA" id="ARBA00003041"/>
    </source>
</evidence>
<dbReference type="GO" id="GO:0005829">
    <property type="term" value="C:cytosol"/>
    <property type="evidence" value="ECO:0007669"/>
    <property type="project" value="TreeGrafter"/>
</dbReference>
<evidence type="ECO:0000256" key="2">
    <source>
        <dbReference type="ARBA" id="ARBA00006602"/>
    </source>
</evidence>
<dbReference type="PANTHER" id="PTHR34982:SF1">
    <property type="entry name" value="FLAGELLAR ASSEMBLY PROTEIN FLIH"/>
    <property type="match status" value="1"/>
</dbReference>
<reference evidence="9 10" key="1">
    <citation type="submission" date="2013-01" db="EMBL/GenBank/DDBJ databases">
        <title>The Genome Sequence of Clostridium colicanis 209318.</title>
        <authorList>
            <consortium name="The Broad Institute Genome Sequencing Platform"/>
            <person name="Earl A."/>
            <person name="Ward D."/>
            <person name="Feldgarden M."/>
            <person name="Gevers D."/>
            <person name="Courvalin P."/>
            <person name="Lambert T."/>
            <person name="Walker B."/>
            <person name="Young S.K."/>
            <person name="Zeng Q."/>
            <person name="Gargeya S."/>
            <person name="Fitzgerald M."/>
            <person name="Haas B."/>
            <person name="Abouelleil A."/>
            <person name="Alvarado L."/>
            <person name="Arachchi H.M."/>
            <person name="Berlin A.M."/>
            <person name="Chapman S.B."/>
            <person name="Dewar J."/>
            <person name="Goldberg J."/>
            <person name="Griggs A."/>
            <person name="Gujja S."/>
            <person name="Hansen M."/>
            <person name="Howarth C."/>
            <person name="Imamovic A."/>
            <person name="Larimer J."/>
            <person name="McCowan C."/>
            <person name="Murphy C."/>
            <person name="Neiman D."/>
            <person name="Pearson M."/>
            <person name="Priest M."/>
            <person name="Roberts A."/>
            <person name="Saif S."/>
            <person name="Shea T."/>
            <person name="Sisk P."/>
            <person name="Sykes S."/>
            <person name="Wortman J."/>
            <person name="Nusbaum C."/>
            <person name="Birren B."/>
        </authorList>
    </citation>
    <scope>NUCLEOTIDE SEQUENCE [LARGE SCALE GENOMIC DNA]</scope>
    <source>
        <strain evidence="9 10">209318</strain>
    </source>
</reference>
<dbReference type="RefSeq" id="WP_002598004.1">
    <property type="nucleotide sequence ID" value="NZ_KB850956.1"/>
</dbReference>
<evidence type="ECO:0000256" key="7">
    <source>
        <dbReference type="SAM" id="Coils"/>
    </source>
</evidence>
<dbReference type="Pfam" id="PF02108">
    <property type="entry name" value="FliH"/>
    <property type="match status" value="1"/>
</dbReference>
<feature type="coiled-coil region" evidence="7">
    <location>
        <begin position="106"/>
        <end position="133"/>
    </location>
</feature>
<feature type="domain" description="Flagellar assembly protein FliH/Type III secretion system HrpE" evidence="8">
    <location>
        <begin position="112"/>
        <end position="232"/>
    </location>
</feature>
<keyword evidence="5" id="KW-0653">Protein transport</keyword>
<feature type="coiled-coil region" evidence="7">
    <location>
        <begin position="49"/>
        <end position="76"/>
    </location>
</feature>
<dbReference type="GO" id="GO:0044781">
    <property type="term" value="P:bacterial-type flagellum organization"/>
    <property type="evidence" value="ECO:0007669"/>
    <property type="project" value="UniProtKB-KW"/>
</dbReference>
<evidence type="ECO:0000256" key="4">
    <source>
        <dbReference type="ARBA" id="ARBA00022795"/>
    </source>
</evidence>
<dbReference type="eggNOG" id="COG1317">
    <property type="taxonomic scope" value="Bacteria"/>
</dbReference>
<comment type="similarity">
    <text evidence="2">Belongs to the FliH family.</text>
</comment>
<keyword evidence="7" id="KW-0175">Coiled coil</keyword>
<dbReference type="EMBL" id="AGYT01000008">
    <property type="protein sequence ID" value="ENZ02268.1"/>
    <property type="molecule type" value="Genomic_DNA"/>
</dbReference>
<proteinExistence type="inferred from homology"/>
<comment type="caution">
    <text evidence="9">The sequence shown here is derived from an EMBL/GenBank/DDBJ whole genome shotgun (WGS) entry which is preliminary data.</text>
</comment>
<evidence type="ECO:0000256" key="6">
    <source>
        <dbReference type="ARBA" id="ARBA00023225"/>
    </source>
</evidence>
<gene>
    <name evidence="9" type="ORF">HMPREF1092_01503</name>
</gene>
<accession>N9XRG0</accession>
<protein>
    <recommendedName>
        <fullName evidence="8">Flagellar assembly protein FliH/Type III secretion system HrpE domain-containing protein</fullName>
    </recommendedName>
</protein>
<name>N9XRG0_9CLOT</name>
<evidence type="ECO:0000313" key="10">
    <source>
        <dbReference type="Proteomes" id="UP000013097"/>
    </source>
</evidence>
<dbReference type="PATRIC" id="fig|999411.4.peg.1479"/>
<dbReference type="InterPro" id="IPR051472">
    <property type="entry name" value="T3SS_Stator/FliH"/>
</dbReference>
<evidence type="ECO:0000259" key="8">
    <source>
        <dbReference type="Pfam" id="PF02108"/>
    </source>
</evidence>
<keyword evidence="6" id="KW-1006">Bacterial flagellum protein export</keyword>
<organism evidence="9 10">
    <name type="scientific">Clostridium thermobutyricum</name>
    <dbReference type="NCBI Taxonomy" id="29372"/>
    <lineage>
        <taxon>Bacteria</taxon>
        <taxon>Bacillati</taxon>
        <taxon>Bacillota</taxon>
        <taxon>Clostridia</taxon>
        <taxon>Eubacteriales</taxon>
        <taxon>Clostridiaceae</taxon>
        <taxon>Clostridium</taxon>
    </lineage>
</organism>
<dbReference type="HOGENOM" id="CLU_091630_0_0_9"/>
<keyword evidence="4" id="KW-1005">Bacterial flagellum biogenesis</keyword>
<dbReference type="PANTHER" id="PTHR34982">
    <property type="entry name" value="YOP PROTEINS TRANSLOCATION PROTEIN L"/>
    <property type="match status" value="1"/>
</dbReference>
<dbReference type="InterPro" id="IPR018035">
    <property type="entry name" value="Flagellar_FliH/T3SS_HrpE"/>
</dbReference>